<dbReference type="CDD" id="cd02855">
    <property type="entry name" value="E_set_GBE_prok_N"/>
    <property type="match status" value="1"/>
</dbReference>
<dbReference type="AlphaFoldDB" id="A0A133KHB9"/>
<dbReference type="SUPFAM" id="SSF51011">
    <property type="entry name" value="Glycosyl hydrolase domain"/>
    <property type="match status" value="1"/>
</dbReference>
<dbReference type="GO" id="GO:0003844">
    <property type="term" value="F:1,4-alpha-glucan branching enzyme activity"/>
    <property type="evidence" value="ECO:0007669"/>
    <property type="project" value="InterPro"/>
</dbReference>
<dbReference type="STRING" id="33036.HMPREF3200_00398"/>
<feature type="domain" description="Glycoside hydrolase family 13 N-terminal" evidence="3">
    <location>
        <begin position="18"/>
        <end position="92"/>
    </location>
</feature>
<dbReference type="InterPro" id="IPR044143">
    <property type="entry name" value="GlgB_N_E_set_prok"/>
</dbReference>
<dbReference type="InterPro" id="IPR013783">
    <property type="entry name" value="Ig-like_fold"/>
</dbReference>
<dbReference type="Gene3D" id="3.20.20.80">
    <property type="entry name" value="Glycosidases"/>
    <property type="match status" value="1"/>
</dbReference>
<keyword evidence="5" id="KW-1185">Reference proteome</keyword>
<dbReference type="OrthoDB" id="9805159at2"/>
<dbReference type="InterPro" id="IPR004193">
    <property type="entry name" value="Glyco_hydro_13_N"/>
</dbReference>
<dbReference type="Proteomes" id="UP000070383">
    <property type="component" value="Unassembled WGS sequence"/>
</dbReference>
<dbReference type="SUPFAM" id="SSF81296">
    <property type="entry name" value="E set domains"/>
    <property type="match status" value="1"/>
</dbReference>
<dbReference type="PATRIC" id="fig|33036.3.peg.398"/>
<organism evidence="4 5">
    <name type="scientific">Anaerococcus tetradius</name>
    <dbReference type="NCBI Taxonomy" id="33036"/>
    <lineage>
        <taxon>Bacteria</taxon>
        <taxon>Bacillati</taxon>
        <taxon>Bacillota</taxon>
        <taxon>Tissierellia</taxon>
        <taxon>Tissierellales</taxon>
        <taxon>Peptoniphilaceae</taxon>
        <taxon>Anaerococcus</taxon>
    </lineage>
</organism>
<proteinExistence type="predicted"/>
<comment type="caution">
    <text evidence="4">The sequence shown here is derived from an EMBL/GenBank/DDBJ whole genome shotgun (WGS) entry which is preliminary data.</text>
</comment>
<dbReference type="InterPro" id="IPR017853">
    <property type="entry name" value="GH"/>
</dbReference>
<sequence>MNTRDYLEGLSFDGYKFFGAHKKDKGYIFRLLAKEASEVYIIGDFNNWQRQAMRKYPTGVFSISIEDAKEGQKYQYIIKDSDKEFTKIDPYSKMIDYKEKSSVLVDDDYKFKSKRKKATNKNILQVHLATLFKDKDKTSHEIFDSIIEHCHANNYTSVLLMPVNEYQNYKSMGYSAMNLFSYSERYASGLDFKKFVDKAHKNNIELFLEVDIGGFDPDENGLLRFDGSNMYNYDYEDIIYNYYGSINYDLSKNFTKSYIQSAIAYWVNEYKLDGILLPSVENSLYWQGDKTRGINKNNIAFIENLISYLKAKDLLILASFNGIYDLDLSFDMVFDNRSKTLINMLKDQAIKRDYYKNFINDIIVNDRKDRILGFSYVDSYQNEANLAMKMHTDDKKFEQEKVLFTFLFSLKSPKLLFMGDDCGDLRTYSIYNKFAFDSYENNLKDINKYFRDISKVFMKEKALNSKDSSTQYLDIGGFSLYAYKRIYKDEQLLVIINFTDIDYEIRSDYSLEEIINTESLEYKGSANVNGLVNIGENINIKGFSAAIFRIK</sequence>
<dbReference type="GO" id="GO:0004553">
    <property type="term" value="F:hydrolase activity, hydrolyzing O-glycosyl compounds"/>
    <property type="evidence" value="ECO:0007669"/>
    <property type="project" value="InterPro"/>
</dbReference>
<dbReference type="PANTHER" id="PTHR43651:SF3">
    <property type="entry name" value="1,4-ALPHA-GLUCAN-BRANCHING ENZYME"/>
    <property type="match status" value="1"/>
</dbReference>
<dbReference type="InterPro" id="IPR037439">
    <property type="entry name" value="Branching_enzy"/>
</dbReference>
<name>A0A133KHB9_9FIRM</name>
<dbReference type="InterPro" id="IPR013780">
    <property type="entry name" value="Glyco_hydro_b"/>
</dbReference>
<keyword evidence="2" id="KW-0328">Glycosyltransferase</keyword>
<dbReference type="CDD" id="cd11322">
    <property type="entry name" value="AmyAc_Glg_BE"/>
    <property type="match status" value="1"/>
</dbReference>
<comment type="function">
    <text evidence="1">Catalyzes the formation of the alpha-1,6-glucosidic linkages in glycogen by scission of a 1,4-alpha-linked oligosaccharide from growing alpha-1,4-glucan chains and the subsequent attachment of the oligosaccharide to the alpha-1,6 position.</text>
</comment>
<dbReference type="GO" id="GO:0005737">
    <property type="term" value="C:cytoplasm"/>
    <property type="evidence" value="ECO:0007669"/>
    <property type="project" value="TreeGrafter"/>
</dbReference>
<evidence type="ECO:0000259" key="3">
    <source>
        <dbReference type="Pfam" id="PF02922"/>
    </source>
</evidence>
<dbReference type="PANTHER" id="PTHR43651">
    <property type="entry name" value="1,4-ALPHA-GLUCAN-BRANCHING ENZYME"/>
    <property type="match status" value="1"/>
</dbReference>
<dbReference type="InterPro" id="IPR014756">
    <property type="entry name" value="Ig_E-set"/>
</dbReference>
<protein>
    <submittedName>
        <fullName evidence="4">Isoamylase protein</fullName>
    </submittedName>
</protein>
<dbReference type="PIRSF" id="PIRSF000463">
    <property type="entry name" value="GlgB"/>
    <property type="match status" value="1"/>
</dbReference>
<dbReference type="Gene3D" id="2.60.40.10">
    <property type="entry name" value="Immunoglobulins"/>
    <property type="match status" value="1"/>
</dbReference>
<dbReference type="SUPFAM" id="SSF51445">
    <property type="entry name" value="(Trans)glycosidases"/>
    <property type="match status" value="1"/>
</dbReference>
<evidence type="ECO:0000313" key="5">
    <source>
        <dbReference type="Proteomes" id="UP000070383"/>
    </source>
</evidence>
<dbReference type="Gene3D" id="2.60.40.1180">
    <property type="entry name" value="Golgi alpha-mannosidase II"/>
    <property type="match status" value="1"/>
</dbReference>
<reference evidence="5" key="1">
    <citation type="submission" date="2016-01" db="EMBL/GenBank/DDBJ databases">
        <authorList>
            <person name="Mitreva M."/>
            <person name="Pepin K.H."/>
            <person name="Mihindukulasuriya K.A."/>
            <person name="Fulton R."/>
            <person name="Fronick C."/>
            <person name="O'Laughlin M."/>
            <person name="Miner T."/>
            <person name="Herter B."/>
            <person name="Rosa B.A."/>
            <person name="Cordes M."/>
            <person name="Tomlinson C."/>
            <person name="Wollam A."/>
            <person name="Palsikar V.B."/>
            <person name="Mardis E.R."/>
            <person name="Wilson R.K."/>
        </authorList>
    </citation>
    <scope>NUCLEOTIDE SEQUENCE [LARGE SCALE GENOMIC DNA]</scope>
    <source>
        <strain evidence="5">MJR8151</strain>
    </source>
</reference>
<dbReference type="Pfam" id="PF02922">
    <property type="entry name" value="CBM_48"/>
    <property type="match status" value="1"/>
</dbReference>
<accession>A0A133KHB9</accession>
<evidence type="ECO:0000256" key="1">
    <source>
        <dbReference type="ARBA" id="ARBA00002953"/>
    </source>
</evidence>
<evidence type="ECO:0000256" key="2">
    <source>
        <dbReference type="ARBA" id="ARBA00022676"/>
    </source>
</evidence>
<keyword evidence="2" id="KW-0808">Transferase</keyword>
<dbReference type="GO" id="GO:0005978">
    <property type="term" value="P:glycogen biosynthetic process"/>
    <property type="evidence" value="ECO:0007669"/>
    <property type="project" value="InterPro"/>
</dbReference>
<dbReference type="RefSeq" id="WP_060929026.1">
    <property type="nucleotide sequence ID" value="NZ_CAMXZL010000002.1"/>
</dbReference>
<evidence type="ECO:0000313" key="4">
    <source>
        <dbReference type="EMBL" id="KWZ78917.1"/>
    </source>
</evidence>
<gene>
    <name evidence="4" type="ORF">HMPREF3200_00398</name>
</gene>
<dbReference type="EMBL" id="LRPM01000010">
    <property type="protein sequence ID" value="KWZ78917.1"/>
    <property type="molecule type" value="Genomic_DNA"/>
</dbReference>